<accession>F8B182</accession>
<dbReference type="PANTHER" id="PTHR23026">
    <property type="entry name" value="NADPH NITROREDUCTASE"/>
    <property type="match status" value="1"/>
</dbReference>
<reference evidence="1 2" key="1">
    <citation type="submission" date="2011-05" db="EMBL/GenBank/DDBJ databases">
        <title>Complete sequence of chromosome of Frankia symbiont of Datisca glomerata.</title>
        <authorList>
            <consortium name="US DOE Joint Genome Institute"/>
            <person name="Lucas S."/>
            <person name="Han J."/>
            <person name="Lapidus A."/>
            <person name="Cheng J.-F."/>
            <person name="Goodwin L."/>
            <person name="Pitluck S."/>
            <person name="Peters L."/>
            <person name="Mikhailova N."/>
            <person name="Chertkov O."/>
            <person name="Teshima H."/>
            <person name="Han C."/>
            <person name="Tapia R."/>
            <person name="Land M."/>
            <person name="Hauser L."/>
            <person name="Kyrpides N."/>
            <person name="Ivanova N."/>
            <person name="Pagani I."/>
            <person name="Berry A."/>
            <person name="Pawlowski K."/>
            <person name="Persson T."/>
            <person name="Vanden Heuvel B."/>
            <person name="Benson D."/>
            <person name="Woyke T."/>
        </authorList>
    </citation>
    <scope>NUCLEOTIDE SEQUENCE [LARGE SCALE GENOMIC DNA]</scope>
    <source>
        <strain evidence="2">4085684</strain>
    </source>
</reference>
<dbReference type="Gene3D" id="3.40.109.10">
    <property type="entry name" value="NADH Oxidase"/>
    <property type="match status" value="1"/>
</dbReference>
<dbReference type="InterPro" id="IPR000415">
    <property type="entry name" value="Nitroreductase-like"/>
</dbReference>
<sequence>MVTSTDTLLRDLARGIVEAAGLAPSIHNTQPWRWQAADRDLYLFADTSRQLRVADPDGRQLLLSCGAALLHARLAVHAAGLVPDVTLFPAGDDDLDSGPLALIRITGSAPADPRDEALLAAAHHRRTDRRPFASRPLEPEHLRALRLAAEAEEAWLVSVDDTDLRIDTSVLISRADWLENHDPAYRAELESWSRTVPEARDGIPRNVVIGSDQPRQSEFAVRDFNVVGEPGLHLEQTGVERPVVLLVGTDADAPADRLRAGQAMERVLLTATADGIATSPLGQAVDLEVTRDLLRHSVGGLGHIQMIIRAGYPLPGAEPLKATPRRPVDDILRFT</sequence>
<dbReference type="InterPro" id="IPR050627">
    <property type="entry name" value="Nitroreductase/BluB"/>
</dbReference>
<dbReference type="EMBL" id="CP002801">
    <property type="protein sequence ID" value="AEH08820.1"/>
    <property type="molecule type" value="Genomic_DNA"/>
</dbReference>
<dbReference type="HOGENOM" id="CLU_051479_1_0_11"/>
<evidence type="ECO:0000313" key="2">
    <source>
        <dbReference type="Proteomes" id="UP000001549"/>
    </source>
</evidence>
<dbReference type="GO" id="GO:0016491">
    <property type="term" value="F:oxidoreductase activity"/>
    <property type="evidence" value="ECO:0007669"/>
    <property type="project" value="InterPro"/>
</dbReference>
<dbReference type="RefSeq" id="WP_013872794.1">
    <property type="nucleotide sequence ID" value="NC_015656.1"/>
</dbReference>
<proteinExistence type="predicted"/>
<protein>
    <submittedName>
        <fullName evidence="1">Nitroreductase</fullName>
    </submittedName>
</protein>
<dbReference type="eggNOG" id="COG0778">
    <property type="taxonomic scope" value="Bacteria"/>
</dbReference>
<dbReference type="STRING" id="656024.FsymDg_1340"/>
<evidence type="ECO:0000313" key="1">
    <source>
        <dbReference type="EMBL" id="AEH08820.1"/>
    </source>
</evidence>
<keyword evidence="2" id="KW-1185">Reference proteome</keyword>
<dbReference type="PANTHER" id="PTHR23026:SF123">
    <property type="entry name" value="NAD(P)H NITROREDUCTASE RV3131-RELATED"/>
    <property type="match status" value="1"/>
</dbReference>
<dbReference type="SUPFAM" id="SSF55469">
    <property type="entry name" value="FMN-dependent nitroreductase-like"/>
    <property type="match status" value="2"/>
</dbReference>
<name>F8B182_9ACTN</name>
<gene>
    <name evidence="1" type="ordered locus">FsymDg_1340</name>
</gene>
<dbReference type="NCBIfam" id="NF047509">
    <property type="entry name" value="Rv3131_FMN_oxido"/>
    <property type="match status" value="1"/>
</dbReference>
<organism evidence="1 2">
    <name type="scientific">Candidatus Protofrankia datiscae</name>
    <dbReference type="NCBI Taxonomy" id="2716812"/>
    <lineage>
        <taxon>Bacteria</taxon>
        <taxon>Bacillati</taxon>
        <taxon>Actinomycetota</taxon>
        <taxon>Actinomycetes</taxon>
        <taxon>Frankiales</taxon>
        <taxon>Frankiaceae</taxon>
        <taxon>Protofrankia</taxon>
    </lineage>
</organism>
<dbReference type="AlphaFoldDB" id="F8B182"/>
<dbReference type="KEGG" id="fsy:FsymDg_1340"/>
<dbReference type="Proteomes" id="UP000001549">
    <property type="component" value="Chromosome"/>
</dbReference>